<keyword evidence="2" id="KW-0929">Antimicrobial</keyword>
<evidence type="ECO:0000313" key="18">
    <source>
        <dbReference type="Proteomes" id="UP001161247"/>
    </source>
</evidence>
<reference evidence="17" key="1">
    <citation type="submission" date="2023-03" db="EMBL/GenBank/DDBJ databases">
        <authorList>
            <person name="Julca I."/>
        </authorList>
    </citation>
    <scope>NUCLEOTIDE SEQUENCE</scope>
</reference>
<keyword evidence="10" id="KW-0044">Antibiotic</keyword>
<keyword evidence="3" id="KW-0295">Fungicide</keyword>
<evidence type="ECO:0000256" key="13">
    <source>
        <dbReference type="ARBA" id="ARBA00024184"/>
    </source>
</evidence>
<evidence type="ECO:0000256" key="11">
    <source>
        <dbReference type="ARBA" id="ARBA00023035"/>
    </source>
</evidence>
<keyword evidence="9" id="KW-0965">Cell junction</keyword>
<name>A0AAV1DKH1_OLDCO</name>
<evidence type="ECO:0000256" key="9">
    <source>
        <dbReference type="ARBA" id="ARBA00022949"/>
    </source>
</evidence>
<keyword evidence="6" id="KW-0430">Lectin</keyword>
<dbReference type="EMBL" id="OX459123">
    <property type="protein sequence ID" value="CAI9108364.1"/>
    <property type="molecule type" value="Genomic_DNA"/>
</dbReference>
<dbReference type="GO" id="GO:0031640">
    <property type="term" value="P:killing of cells of another organism"/>
    <property type="evidence" value="ECO:0007669"/>
    <property type="project" value="UniProtKB-KW"/>
</dbReference>
<dbReference type="Gene3D" id="3.30.430.20">
    <property type="entry name" value="Gnk2 domain, C-X8-C-X2-C motif"/>
    <property type="match status" value="1"/>
</dbReference>
<keyword evidence="5 15" id="KW-0732">Signal</keyword>
<evidence type="ECO:0000256" key="4">
    <source>
        <dbReference type="ARBA" id="ARBA00022581"/>
    </source>
</evidence>
<dbReference type="InterPro" id="IPR051378">
    <property type="entry name" value="Cell2Cell_Antifungal"/>
</dbReference>
<dbReference type="Pfam" id="PF01657">
    <property type="entry name" value="Stress-antifung"/>
    <property type="match status" value="1"/>
</dbReference>
<feature type="domain" description="Gnk2-homologous" evidence="16">
    <location>
        <begin position="23"/>
        <end position="126"/>
    </location>
</feature>
<dbReference type="PROSITE" id="PS51473">
    <property type="entry name" value="GNK2"/>
    <property type="match status" value="1"/>
</dbReference>
<evidence type="ECO:0000313" key="17">
    <source>
        <dbReference type="EMBL" id="CAI9108364.1"/>
    </source>
</evidence>
<proteinExistence type="inferred from homology"/>
<evidence type="ECO:0000256" key="8">
    <source>
        <dbReference type="ARBA" id="ARBA00022821"/>
    </source>
</evidence>
<keyword evidence="4" id="KW-0945">Host-virus interaction</keyword>
<dbReference type="PANTHER" id="PTHR32080:SF54">
    <property type="entry name" value="GNK2-HOMOLOGOUS DOMAIN-CONTAINING PROTEIN"/>
    <property type="match status" value="1"/>
</dbReference>
<keyword evidence="8" id="KW-0611">Plant defense</keyword>
<keyword evidence="7" id="KW-0677">Repeat</keyword>
<evidence type="ECO:0000256" key="15">
    <source>
        <dbReference type="SAM" id="SignalP"/>
    </source>
</evidence>
<sequence>MFFTKTLIIICLWGFFVSGTPNTGVFHEECSDFIYPAGSPYEDGILYVLGEARKNTPTSSSYEYSVATPPPFGANGFGRCAPPLTSDDCSTCMTAAWVEIAIRCGGHSSGKVLLVDCAIGYTSKAAID</sequence>
<keyword evidence="12" id="KW-1015">Disulfide bond</keyword>
<evidence type="ECO:0000256" key="3">
    <source>
        <dbReference type="ARBA" id="ARBA00022577"/>
    </source>
</evidence>
<dbReference type="InterPro" id="IPR038408">
    <property type="entry name" value="GNK2_sf"/>
</dbReference>
<comment type="subcellular location">
    <subcellularLocation>
        <location evidence="13">Cell junction</location>
        <location evidence="13">Plasmodesma</location>
    </subcellularLocation>
    <subcellularLocation>
        <location evidence="1">Cell membrane</location>
        <topology evidence="1">Single-pass type I membrane protein</topology>
    </subcellularLocation>
</comment>
<evidence type="ECO:0000256" key="6">
    <source>
        <dbReference type="ARBA" id="ARBA00022734"/>
    </source>
</evidence>
<dbReference type="GO" id="GO:0009506">
    <property type="term" value="C:plasmodesma"/>
    <property type="evidence" value="ECO:0007669"/>
    <property type="project" value="UniProtKB-SubCell"/>
</dbReference>
<dbReference type="PANTHER" id="PTHR32080">
    <property type="entry name" value="ANTIFUNGAL PROTEIN GINKBILOBIN-2-LIKE"/>
    <property type="match status" value="1"/>
</dbReference>
<evidence type="ECO:0000259" key="16">
    <source>
        <dbReference type="PROSITE" id="PS51473"/>
    </source>
</evidence>
<evidence type="ECO:0000256" key="12">
    <source>
        <dbReference type="ARBA" id="ARBA00023157"/>
    </source>
</evidence>
<gene>
    <name evidence="17" type="ORF">OLC1_LOCUS16464</name>
</gene>
<keyword evidence="11" id="KW-0465">Mannose-binding</keyword>
<evidence type="ECO:0000256" key="5">
    <source>
        <dbReference type="ARBA" id="ARBA00022729"/>
    </source>
</evidence>
<dbReference type="GO" id="GO:0005537">
    <property type="term" value="F:D-mannose binding"/>
    <property type="evidence" value="ECO:0007669"/>
    <property type="project" value="UniProtKB-KW"/>
</dbReference>
<organism evidence="17 18">
    <name type="scientific">Oldenlandia corymbosa var. corymbosa</name>
    <dbReference type="NCBI Taxonomy" id="529605"/>
    <lineage>
        <taxon>Eukaryota</taxon>
        <taxon>Viridiplantae</taxon>
        <taxon>Streptophyta</taxon>
        <taxon>Embryophyta</taxon>
        <taxon>Tracheophyta</taxon>
        <taxon>Spermatophyta</taxon>
        <taxon>Magnoliopsida</taxon>
        <taxon>eudicotyledons</taxon>
        <taxon>Gunneridae</taxon>
        <taxon>Pentapetalae</taxon>
        <taxon>asterids</taxon>
        <taxon>lamiids</taxon>
        <taxon>Gentianales</taxon>
        <taxon>Rubiaceae</taxon>
        <taxon>Rubioideae</taxon>
        <taxon>Spermacoceae</taxon>
        <taxon>Hedyotis-Oldenlandia complex</taxon>
        <taxon>Oldenlandia</taxon>
    </lineage>
</organism>
<accession>A0AAV1DKH1</accession>
<dbReference type="GO" id="GO:0005886">
    <property type="term" value="C:plasma membrane"/>
    <property type="evidence" value="ECO:0007669"/>
    <property type="project" value="UniProtKB-SubCell"/>
</dbReference>
<feature type="signal peptide" evidence="15">
    <location>
        <begin position="1"/>
        <end position="19"/>
    </location>
</feature>
<dbReference type="Proteomes" id="UP001161247">
    <property type="component" value="Chromosome 6"/>
</dbReference>
<dbReference type="CDD" id="cd23509">
    <property type="entry name" value="Gnk2-like"/>
    <property type="match status" value="1"/>
</dbReference>
<dbReference type="InterPro" id="IPR002902">
    <property type="entry name" value="GNK2"/>
</dbReference>
<evidence type="ECO:0000256" key="7">
    <source>
        <dbReference type="ARBA" id="ARBA00022737"/>
    </source>
</evidence>
<evidence type="ECO:0000256" key="2">
    <source>
        <dbReference type="ARBA" id="ARBA00022529"/>
    </source>
</evidence>
<evidence type="ECO:0000256" key="10">
    <source>
        <dbReference type="ARBA" id="ARBA00023022"/>
    </source>
</evidence>
<dbReference type="AlphaFoldDB" id="A0AAV1DKH1"/>
<evidence type="ECO:0000256" key="1">
    <source>
        <dbReference type="ARBA" id="ARBA00004251"/>
    </source>
</evidence>
<comment type="similarity">
    <text evidence="14">Belongs to the cysteine-rich repeat secretory protein family. Plasmodesmata-located proteins (PDLD) subfamily.</text>
</comment>
<evidence type="ECO:0000256" key="14">
    <source>
        <dbReference type="ARBA" id="ARBA00038393"/>
    </source>
</evidence>
<protein>
    <submittedName>
        <fullName evidence="17">OLC1v1007937C1</fullName>
    </submittedName>
</protein>
<dbReference type="GO" id="GO:0042742">
    <property type="term" value="P:defense response to bacterium"/>
    <property type="evidence" value="ECO:0007669"/>
    <property type="project" value="UniProtKB-KW"/>
</dbReference>
<feature type="chain" id="PRO_5043471733" evidence="15">
    <location>
        <begin position="20"/>
        <end position="128"/>
    </location>
</feature>
<keyword evidence="18" id="KW-1185">Reference proteome</keyword>
<dbReference type="GO" id="GO:0050832">
    <property type="term" value="P:defense response to fungus"/>
    <property type="evidence" value="ECO:0007669"/>
    <property type="project" value="UniProtKB-KW"/>
</dbReference>